<comment type="caution">
    <text evidence="1">The sequence shown here is derived from an EMBL/GenBank/DDBJ whole genome shotgun (WGS) entry which is preliminary data.</text>
</comment>
<dbReference type="Proteomes" id="UP000499080">
    <property type="component" value="Unassembled WGS sequence"/>
</dbReference>
<gene>
    <name evidence="1" type="ORF">AVEN_127244_1</name>
</gene>
<reference evidence="1 2" key="1">
    <citation type="journal article" date="2019" name="Sci. Rep.">
        <title>Orb-weaving spider Araneus ventricosus genome elucidates the spidroin gene catalogue.</title>
        <authorList>
            <person name="Kono N."/>
            <person name="Nakamura H."/>
            <person name="Ohtoshi R."/>
            <person name="Moran D.A.P."/>
            <person name="Shinohara A."/>
            <person name="Yoshida Y."/>
            <person name="Fujiwara M."/>
            <person name="Mori M."/>
            <person name="Tomita M."/>
            <person name="Arakawa K."/>
        </authorList>
    </citation>
    <scope>NUCLEOTIDE SEQUENCE [LARGE SCALE GENOMIC DNA]</scope>
</reference>
<sequence>MVVQRGKSDSEGNRGIYSTVCPPRTLRACFLGYKISCCSTRDCSRGEVCCFVNSSCEIKCMKPMRNGFESHFLKNRDNCMAYAKPARRTP</sequence>
<proteinExistence type="predicted"/>
<evidence type="ECO:0008006" key="3">
    <source>
        <dbReference type="Google" id="ProtNLM"/>
    </source>
</evidence>
<dbReference type="AlphaFoldDB" id="A0A4Y2KHF0"/>
<name>A0A4Y2KHF0_ARAVE</name>
<evidence type="ECO:0000313" key="2">
    <source>
        <dbReference type="Proteomes" id="UP000499080"/>
    </source>
</evidence>
<accession>A0A4Y2KHF0</accession>
<evidence type="ECO:0000313" key="1">
    <source>
        <dbReference type="EMBL" id="GBN01755.1"/>
    </source>
</evidence>
<keyword evidence="2" id="KW-1185">Reference proteome</keyword>
<organism evidence="1 2">
    <name type="scientific">Araneus ventricosus</name>
    <name type="common">Orbweaver spider</name>
    <name type="synonym">Epeira ventricosa</name>
    <dbReference type="NCBI Taxonomy" id="182803"/>
    <lineage>
        <taxon>Eukaryota</taxon>
        <taxon>Metazoa</taxon>
        <taxon>Ecdysozoa</taxon>
        <taxon>Arthropoda</taxon>
        <taxon>Chelicerata</taxon>
        <taxon>Arachnida</taxon>
        <taxon>Araneae</taxon>
        <taxon>Araneomorphae</taxon>
        <taxon>Entelegynae</taxon>
        <taxon>Araneoidea</taxon>
        <taxon>Araneidae</taxon>
        <taxon>Araneus</taxon>
    </lineage>
</organism>
<dbReference type="EMBL" id="BGPR01114695">
    <property type="protein sequence ID" value="GBN01755.1"/>
    <property type="molecule type" value="Genomic_DNA"/>
</dbReference>
<protein>
    <recommendedName>
        <fullName evidence="3">WAP domain-containing protein</fullName>
    </recommendedName>
</protein>